<organism evidence="2 3">
    <name type="scientific">Oryza meyeriana var. granulata</name>
    <dbReference type="NCBI Taxonomy" id="110450"/>
    <lineage>
        <taxon>Eukaryota</taxon>
        <taxon>Viridiplantae</taxon>
        <taxon>Streptophyta</taxon>
        <taxon>Embryophyta</taxon>
        <taxon>Tracheophyta</taxon>
        <taxon>Spermatophyta</taxon>
        <taxon>Magnoliopsida</taxon>
        <taxon>Liliopsida</taxon>
        <taxon>Poales</taxon>
        <taxon>Poaceae</taxon>
        <taxon>BOP clade</taxon>
        <taxon>Oryzoideae</taxon>
        <taxon>Oryzeae</taxon>
        <taxon>Oryzinae</taxon>
        <taxon>Oryza</taxon>
        <taxon>Oryza meyeriana</taxon>
    </lineage>
</organism>
<sequence>MVGHAISRLACPLFVLGGCLLVLGQVGLRWCCHRLLMSLEPQGLSGPPSPLQVLPPCAA</sequence>
<dbReference type="EMBL" id="SPHZ02000003">
    <property type="protein sequence ID" value="KAF0926143.1"/>
    <property type="molecule type" value="Genomic_DNA"/>
</dbReference>
<proteinExistence type="predicted"/>
<name>A0A6G1END9_9ORYZ</name>
<reference evidence="2 3" key="1">
    <citation type="submission" date="2019-11" db="EMBL/GenBank/DDBJ databases">
        <title>Whole genome sequence of Oryza granulata.</title>
        <authorList>
            <person name="Li W."/>
        </authorList>
    </citation>
    <scope>NUCLEOTIDE SEQUENCE [LARGE SCALE GENOMIC DNA]</scope>
    <source>
        <strain evidence="3">cv. Menghai</strain>
        <tissue evidence="2">Leaf</tissue>
    </source>
</reference>
<keyword evidence="3" id="KW-1185">Reference proteome</keyword>
<evidence type="ECO:0000256" key="1">
    <source>
        <dbReference type="SAM" id="MobiDB-lite"/>
    </source>
</evidence>
<evidence type="ECO:0000313" key="3">
    <source>
        <dbReference type="Proteomes" id="UP000479710"/>
    </source>
</evidence>
<evidence type="ECO:0000313" key="2">
    <source>
        <dbReference type="EMBL" id="KAF0926143.1"/>
    </source>
</evidence>
<feature type="region of interest" description="Disordered" evidence="1">
    <location>
        <begin position="40"/>
        <end position="59"/>
    </location>
</feature>
<protein>
    <submittedName>
        <fullName evidence="2">Uncharacterized protein</fullName>
    </submittedName>
</protein>
<accession>A0A6G1END9</accession>
<dbReference type="AlphaFoldDB" id="A0A6G1END9"/>
<dbReference type="Proteomes" id="UP000479710">
    <property type="component" value="Unassembled WGS sequence"/>
</dbReference>
<comment type="caution">
    <text evidence="2">The sequence shown here is derived from an EMBL/GenBank/DDBJ whole genome shotgun (WGS) entry which is preliminary data.</text>
</comment>
<gene>
    <name evidence="2" type="ORF">E2562_021844</name>
</gene>